<comment type="caution">
    <text evidence="2">The sequence shown here is derived from an EMBL/GenBank/DDBJ whole genome shotgun (WGS) entry which is preliminary data.</text>
</comment>
<dbReference type="Proteomes" id="UP000625210">
    <property type="component" value="Unassembled WGS sequence"/>
</dbReference>
<gene>
    <name evidence="2" type="ORF">GCM10011571_20350</name>
</gene>
<dbReference type="CDD" id="cd04301">
    <property type="entry name" value="NAT_SF"/>
    <property type="match status" value="1"/>
</dbReference>
<keyword evidence="3" id="KW-1185">Reference proteome</keyword>
<dbReference type="InterPro" id="IPR000182">
    <property type="entry name" value="GNAT_dom"/>
</dbReference>
<reference evidence="2" key="2">
    <citation type="submission" date="2020-09" db="EMBL/GenBank/DDBJ databases">
        <authorList>
            <person name="Sun Q."/>
            <person name="Zhou Y."/>
        </authorList>
    </citation>
    <scope>NUCLEOTIDE SEQUENCE</scope>
    <source>
        <strain evidence="2">CGMCC 1.15179</strain>
    </source>
</reference>
<protein>
    <submittedName>
        <fullName evidence="2">N-acetyltransferase</fullName>
    </submittedName>
</protein>
<dbReference type="Pfam" id="PF00583">
    <property type="entry name" value="Acetyltransf_1"/>
    <property type="match status" value="1"/>
</dbReference>
<sequence length="279" mass="32325">MAIRELTEADRETVLGFLKKNPALNLFLIGDIIHYRFEQDFQQVWGDFDARGSLRSVLLRYYDSYIPYAEGTFDVAGLAAILEQETELGTFSGIDYVTEAFRGNDRLPLQWDHNRQTYFAELKEWTALDVDELREIEGKPVQWHKMKVEDIPALVELIDRIEEFELHAMDSFRHSLETGSTRGYWLEREGRAIAMARTAAENPYSAMIIGVGTHPGFRKKGLATQLMIRLCRELRSKRKSVCLFYDNPKAGAIYKRLGFRDIGRWNMMKAKKKGEVSHF</sequence>
<dbReference type="SUPFAM" id="SSF55729">
    <property type="entry name" value="Acyl-CoA N-acyltransferases (Nat)"/>
    <property type="match status" value="1"/>
</dbReference>
<proteinExistence type="predicted"/>
<accession>A0A8J2VDT9</accession>
<feature type="domain" description="N-acetyltransferase" evidence="1">
    <location>
        <begin position="141"/>
        <end position="279"/>
    </location>
</feature>
<dbReference type="EMBL" id="BMHQ01000006">
    <property type="protein sequence ID" value="GGE18407.1"/>
    <property type="molecule type" value="Genomic_DNA"/>
</dbReference>
<name>A0A8J2VDT9_9BACL</name>
<reference evidence="2" key="1">
    <citation type="journal article" date="2014" name="Int. J. Syst. Evol. Microbiol.">
        <title>Complete genome sequence of Corynebacterium casei LMG S-19264T (=DSM 44701T), isolated from a smear-ripened cheese.</title>
        <authorList>
            <consortium name="US DOE Joint Genome Institute (JGI-PGF)"/>
            <person name="Walter F."/>
            <person name="Albersmeier A."/>
            <person name="Kalinowski J."/>
            <person name="Ruckert C."/>
        </authorList>
    </citation>
    <scope>NUCLEOTIDE SEQUENCE</scope>
    <source>
        <strain evidence="2">CGMCC 1.15179</strain>
    </source>
</reference>
<evidence type="ECO:0000313" key="2">
    <source>
        <dbReference type="EMBL" id="GGE18407.1"/>
    </source>
</evidence>
<evidence type="ECO:0000313" key="3">
    <source>
        <dbReference type="Proteomes" id="UP000625210"/>
    </source>
</evidence>
<dbReference type="PROSITE" id="PS51186">
    <property type="entry name" value="GNAT"/>
    <property type="match status" value="1"/>
</dbReference>
<dbReference type="AlphaFoldDB" id="A0A8J2VDT9"/>
<dbReference type="Gene3D" id="3.40.630.30">
    <property type="match status" value="1"/>
</dbReference>
<dbReference type="InterPro" id="IPR016181">
    <property type="entry name" value="Acyl_CoA_acyltransferase"/>
</dbReference>
<dbReference type="RefSeq" id="WP_188647777.1">
    <property type="nucleotide sequence ID" value="NZ_BMHQ01000006.1"/>
</dbReference>
<organism evidence="2 3">
    <name type="scientific">Marinithermofilum abyssi</name>
    <dbReference type="NCBI Taxonomy" id="1571185"/>
    <lineage>
        <taxon>Bacteria</taxon>
        <taxon>Bacillati</taxon>
        <taxon>Bacillota</taxon>
        <taxon>Bacilli</taxon>
        <taxon>Bacillales</taxon>
        <taxon>Thermoactinomycetaceae</taxon>
        <taxon>Marinithermofilum</taxon>
    </lineage>
</organism>
<dbReference type="GO" id="GO:0016747">
    <property type="term" value="F:acyltransferase activity, transferring groups other than amino-acyl groups"/>
    <property type="evidence" value="ECO:0007669"/>
    <property type="project" value="InterPro"/>
</dbReference>
<evidence type="ECO:0000259" key="1">
    <source>
        <dbReference type="PROSITE" id="PS51186"/>
    </source>
</evidence>